<keyword evidence="2" id="KW-1185">Reference proteome</keyword>
<dbReference type="InterPro" id="IPR018715">
    <property type="entry name" value="DUF2239"/>
</dbReference>
<proteinExistence type="predicted"/>
<sequence>MANDPSIQSFTCFDGTRRLLTAALPEVALALKQAVAGGAAGPLLVFDNATGRSVDLDIRGSSEDLLARLVVAGERQPAEEAAPRGRGRPKLGVVAREVTLLPRHWEWLAAQPGGASVALRKLVEEARRSQSGRARQAQERAYHFMSAMAGDLPGFEEATRALFAGDRQGFLERIGGWPTDVREHAAWLAGEEQAY</sequence>
<name>A0A2R3ITK3_9PSED</name>
<organism evidence="1 2">
    <name type="scientific">Pseudomonas paraeruginosa</name>
    <dbReference type="NCBI Taxonomy" id="2994495"/>
    <lineage>
        <taxon>Bacteria</taxon>
        <taxon>Pseudomonadati</taxon>
        <taxon>Pseudomonadota</taxon>
        <taxon>Gammaproteobacteria</taxon>
        <taxon>Pseudomonadales</taxon>
        <taxon>Pseudomonadaceae</taxon>
        <taxon>Pseudomonas</taxon>
    </lineage>
</organism>
<evidence type="ECO:0000313" key="2">
    <source>
        <dbReference type="Proteomes" id="UP000238390"/>
    </source>
</evidence>
<dbReference type="EMBL" id="CP027169">
    <property type="protein sequence ID" value="AVK05250.1"/>
    <property type="molecule type" value="Genomic_DNA"/>
</dbReference>
<accession>A0A2R3ITK3</accession>
<gene>
    <name evidence="1" type="ORF">CSB93_2505</name>
</gene>
<dbReference type="Pfam" id="PF09998">
    <property type="entry name" value="DUF2239"/>
    <property type="match status" value="1"/>
</dbReference>
<evidence type="ECO:0000313" key="1">
    <source>
        <dbReference type="EMBL" id="AVK05250.1"/>
    </source>
</evidence>
<dbReference type="RefSeq" id="WP_034081150.1">
    <property type="nucleotide sequence ID" value="NZ_CP020560.1"/>
</dbReference>
<reference evidence="1 2" key="1">
    <citation type="submission" date="2018-02" db="EMBL/GenBank/DDBJ databases">
        <title>FDA/CDC Antimicrobial Resistant Isolate Bank Genome Sequencing.</title>
        <authorList>
            <person name="Benahmed F.H."/>
            <person name="Lutgring J.D."/>
            <person name="Yoo B."/>
            <person name="Machado M."/>
            <person name="Brown A."/>
            <person name="McAllister G."/>
            <person name="Perry A."/>
            <person name="Halpin A.L."/>
            <person name="Vavikolanu K."/>
            <person name="Ott S."/>
            <person name="Zhao X."/>
            <person name="Tallon L.J."/>
            <person name="Sadzewicz L."/>
            <person name="Aluvathingal J."/>
            <person name="Nadendla S."/>
            <person name="Voskania-kordi A."/>
            <person name="Simonyan V."/>
            <person name="Patel J."/>
            <person name="Shawar R.M."/>
        </authorList>
    </citation>
    <scope>NUCLEOTIDE SEQUENCE [LARGE SCALE GENOMIC DNA]</scope>
    <source>
        <strain evidence="1 2">AR_0356</strain>
    </source>
</reference>
<dbReference type="Proteomes" id="UP000238390">
    <property type="component" value="Chromosome"/>
</dbReference>
<dbReference type="AlphaFoldDB" id="A0A2R3ITK3"/>
<dbReference type="GeneID" id="77219740"/>
<protein>
    <submittedName>
        <fullName evidence="1">Uncharacterized protein</fullName>
    </submittedName>
</protein>